<name>A0A448X2A2_9PLAT</name>
<evidence type="ECO:0000313" key="2">
    <source>
        <dbReference type="EMBL" id="VEL25960.1"/>
    </source>
</evidence>
<dbReference type="AlphaFoldDB" id="A0A448X2A2"/>
<protein>
    <submittedName>
        <fullName evidence="2">Uncharacterized protein</fullName>
    </submittedName>
</protein>
<sequence length="102" mass="10409">MQFLSAEPPAPQSGAGNVPSLSRSNFASVTKIAAFSESLPANAQNGCDESLITPISSSSQDTSASVTQVTMAGSSAPSICATTSLRASRRVTCPRAYVARQA</sequence>
<dbReference type="EMBL" id="CAAALY010077195">
    <property type="protein sequence ID" value="VEL25960.1"/>
    <property type="molecule type" value="Genomic_DNA"/>
</dbReference>
<comment type="caution">
    <text evidence="2">The sequence shown here is derived from an EMBL/GenBank/DDBJ whole genome shotgun (WGS) entry which is preliminary data.</text>
</comment>
<dbReference type="Proteomes" id="UP000784294">
    <property type="component" value="Unassembled WGS sequence"/>
</dbReference>
<accession>A0A448X2A2</accession>
<evidence type="ECO:0000313" key="3">
    <source>
        <dbReference type="Proteomes" id="UP000784294"/>
    </source>
</evidence>
<feature type="region of interest" description="Disordered" evidence="1">
    <location>
        <begin position="46"/>
        <end position="68"/>
    </location>
</feature>
<feature type="non-terminal residue" evidence="2">
    <location>
        <position position="102"/>
    </location>
</feature>
<feature type="compositionally biased region" description="Low complexity" evidence="1">
    <location>
        <begin position="56"/>
        <end position="68"/>
    </location>
</feature>
<proteinExistence type="predicted"/>
<gene>
    <name evidence="2" type="ORF">PXEA_LOCUS19400</name>
</gene>
<organism evidence="2 3">
    <name type="scientific">Protopolystoma xenopodis</name>
    <dbReference type="NCBI Taxonomy" id="117903"/>
    <lineage>
        <taxon>Eukaryota</taxon>
        <taxon>Metazoa</taxon>
        <taxon>Spiralia</taxon>
        <taxon>Lophotrochozoa</taxon>
        <taxon>Platyhelminthes</taxon>
        <taxon>Monogenea</taxon>
        <taxon>Polyopisthocotylea</taxon>
        <taxon>Polystomatidea</taxon>
        <taxon>Polystomatidae</taxon>
        <taxon>Protopolystoma</taxon>
    </lineage>
</organism>
<reference evidence="2" key="1">
    <citation type="submission" date="2018-11" db="EMBL/GenBank/DDBJ databases">
        <authorList>
            <consortium name="Pathogen Informatics"/>
        </authorList>
    </citation>
    <scope>NUCLEOTIDE SEQUENCE</scope>
</reference>
<feature type="region of interest" description="Disordered" evidence="1">
    <location>
        <begin position="1"/>
        <end position="20"/>
    </location>
</feature>
<evidence type="ECO:0000256" key="1">
    <source>
        <dbReference type="SAM" id="MobiDB-lite"/>
    </source>
</evidence>
<keyword evidence="3" id="KW-1185">Reference proteome</keyword>